<dbReference type="Gene3D" id="3.60.40.10">
    <property type="entry name" value="PPM-type phosphatase domain"/>
    <property type="match status" value="1"/>
</dbReference>
<dbReference type="InterPro" id="IPR001932">
    <property type="entry name" value="PPM-type_phosphatase-like_dom"/>
</dbReference>
<dbReference type="SUPFAM" id="SSF81606">
    <property type="entry name" value="PP2C-like"/>
    <property type="match status" value="1"/>
</dbReference>
<gene>
    <name evidence="3" type="ORF">WJX72_005079</name>
</gene>
<dbReference type="PANTHER" id="PTHR47992">
    <property type="entry name" value="PROTEIN PHOSPHATASE"/>
    <property type="match status" value="1"/>
</dbReference>
<proteinExistence type="predicted"/>
<feature type="compositionally biased region" description="Basic and acidic residues" evidence="1">
    <location>
        <begin position="60"/>
        <end position="79"/>
    </location>
</feature>
<organism evidence="3 4">
    <name type="scientific">[Myrmecia] bisecta</name>
    <dbReference type="NCBI Taxonomy" id="41462"/>
    <lineage>
        <taxon>Eukaryota</taxon>
        <taxon>Viridiplantae</taxon>
        <taxon>Chlorophyta</taxon>
        <taxon>core chlorophytes</taxon>
        <taxon>Trebouxiophyceae</taxon>
        <taxon>Trebouxiales</taxon>
        <taxon>Trebouxiaceae</taxon>
        <taxon>Myrmecia</taxon>
    </lineage>
</organism>
<feature type="region of interest" description="Disordered" evidence="1">
    <location>
        <begin position="1"/>
        <end position="150"/>
    </location>
</feature>
<evidence type="ECO:0000313" key="4">
    <source>
        <dbReference type="Proteomes" id="UP001489004"/>
    </source>
</evidence>
<keyword evidence="4" id="KW-1185">Reference proteome</keyword>
<evidence type="ECO:0000256" key="1">
    <source>
        <dbReference type="SAM" id="MobiDB-lite"/>
    </source>
</evidence>
<feature type="compositionally biased region" description="Basic and acidic residues" evidence="1">
    <location>
        <begin position="91"/>
        <end position="102"/>
    </location>
</feature>
<dbReference type="CDD" id="cd00143">
    <property type="entry name" value="PP2Cc"/>
    <property type="match status" value="1"/>
</dbReference>
<dbReference type="AlphaFoldDB" id="A0AAW1R6Z8"/>
<dbReference type="GO" id="GO:0004722">
    <property type="term" value="F:protein serine/threonine phosphatase activity"/>
    <property type="evidence" value="ECO:0007669"/>
    <property type="project" value="InterPro"/>
</dbReference>
<dbReference type="PROSITE" id="PS51746">
    <property type="entry name" value="PPM_2"/>
    <property type="match status" value="1"/>
</dbReference>
<protein>
    <recommendedName>
        <fullName evidence="2">PPM-type phosphatase domain-containing protein</fullName>
    </recommendedName>
</protein>
<dbReference type="InterPro" id="IPR015655">
    <property type="entry name" value="PP2C"/>
</dbReference>
<dbReference type="Proteomes" id="UP001489004">
    <property type="component" value="Unassembled WGS sequence"/>
</dbReference>
<evidence type="ECO:0000259" key="2">
    <source>
        <dbReference type="PROSITE" id="PS51746"/>
    </source>
</evidence>
<feature type="domain" description="PPM-type phosphatase" evidence="2">
    <location>
        <begin position="261"/>
        <end position="559"/>
    </location>
</feature>
<accession>A0AAW1R6Z8</accession>
<evidence type="ECO:0000313" key="3">
    <source>
        <dbReference type="EMBL" id="KAK9829310.1"/>
    </source>
</evidence>
<feature type="compositionally biased region" description="Basic and acidic residues" evidence="1">
    <location>
        <begin position="110"/>
        <end position="125"/>
    </location>
</feature>
<dbReference type="SMART" id="SM00332">
    <property type="entry name" value="PP2Cc"/>
    <property type="match status" value="1"/>
</dbReference>
<name>A0AAW1R6Z8_9CHLO</name>
<reference evidence="3 4" key="1">
    <citation type="journal article" date="2024" name="Nat. Commun.">
        <title>Phylogenomics reveals the evolutionary origins of lichenization in chlorophyte algae.</title>
        <authorList>
            <person name="Puginier C."/>
            <person name="Libourel C."/>
            <person name="Otte J."/>
            <person name="Skaloud P."/>
            <person name="Haon M."/>
            <person name="Grisel S."/>
            <person name="Petersen M."/>
            <person name="Berrin J.G."/>
            <person name="Delaux P.M."/>
            <person name="Dal Grande F."/>
            <person name="Keller J."/>
        </authorList>
    </citation>
    <scope>NUCLEOTIDE SEQUENCE [LARGE SCALE GENOMIC DNA]</scope>
    <source>
        <strain evidence="3 4">SAG 2043</strain>
    </source>
</reference>
<feature type="region of interest" description="Disordered" evidence="1">
    <location>
        <begin position="164"/>
        <end position="201"/>
    </location>
</feature>
<feature type="compositionally biased region" description="Low complexity" evidence="1">
    <location>
        <begin position="40"/>
        <end position="59"/>
    </location>
</feature>
<dbReference type="InterPro" id="IPR036457">
    <property type="entry name" value="PPM-type-like_dom_sf"/>
</dbReference>
<comment type="caution">
    <text evidence="3">The sequence shown here is derived from an EMBL/GenBank/DDBJ whole genome shotgun (WGS) entry which is preliminary data.</text>
</comment>
<sequence>MQKHKGETGQATQEAARAGDPASSPESGEIPHAASRKQDAASAQSAKPPASKAAANSAAEKPDKQEALEKDQGSPEREIGQQIRIVHAQPRRPDSPITEHRKASGGAAAADRKAGADAEPKAESRHHSKKPKREEGLRGSATAPSSRKASLDVLGGHDIALSDAASKEREAKAASAAGKARGAEVPRHKLSFGDELDEDKEGQAEQDFSMAASTARRFQTERGIVQRNLVSSTPVPAFKAAIDDDNPVTAQDRMTSLGQLAFGVATARGARPYMEDRHTIIPSFQPTSASGGHISDGVYRSFAGIYDGHNGAKAAEHCCARLHLLLAADPALRDSTGDAKAQLEGLAISKALRSAFHAVDAEILDRARAEAGRDGSTGLVVLRVGEVVYAAHAGDSRAVLGRSAKALRLTEDHKPNLPRERERVELLGGRVNFQRCWRVICEPKDGRPGSGLAVSRSFGDLDFKEPQRFVECEPDVTRTPLKPEDSFVVLGSDGLWDVISDQQAVDIVSTVLQAPLPAGSNSSTAHVNNLRAKSAADALLQAALKGGTMDNVTAMVLLMQWD</sequence>
<dbReference type="Pfam" id="PF00481">
    <property type="entry name" value="PP2C"/>
    <property type="match status" value="1"/>
</dbReference>
<dbReference type="EMBL" id="JALJOR010000001">
    <property type="protein sequence ID" value="KAK9829310.1"/>
    <property type="molecule type" value="Genomic_DNA"/>
</dbReference>